<reference evidence="2" key="1">
    <citation type="submission" date="2014-09" db="EMBL/GenBank/DDBJ databases">
        <title>Genomic characterization and comparison of seven Myoviridae bacteriophage infecting Bacillus thuringiensis.</title>
        <authorList>
            <person name="Sauder A.B."/>
            <person name="McKenzie Q.R."/>
            <person name="Temple L.M."/>
            <person name="Alexis B.K."/>
            <person name="Al-Atrache Z."/>
            <person name="Lewis L.O."/>
            <person name="Loesser-Casey K.E."/>
            <person name="Mitchell K.J."/>
        </authorList>
    </citation>
    <scope>NUCLEOTIDE SEQUENCE [LARGE SCALE GENOMIC DNA]</scope>
</reference>
<name>A0A075LYL2_9CAUD</name>
<dbReference type="GeneID" id="20283069"/>
<evidence type="ECO:0000313" key="2">
    <source>
        <dbReference type="Proteomes" id="UP000028561"/>
    </source>
</evidence>
<sequence length="176" mass="21225">MSYNDFIDERLRDLQRQASFHQLYGEVSVPKNVKMYKNTEVKTEESKKKLGLDFAGNAELRVLSYRIHDQMQEQTRILTDRIREMQDMKFRKWLYTVVLSDFGYDFIGCKMESVEPNHIRLTNVLSDDSLDLYVERTEVENFTNQWMELQWELHQKGEKIKEGRDFLNMEIKLFHN</sequence>
<protein>
    <submittedName>
        <fullName evidence="1">Uncharacterized protein</fullName>
    </submittedName>
</protein>
<evidence type="ECO:0000313" key="1">
    <source>
        <dbReference type="EMBL" id="AIF71958.1"/>
    </source>
</evidence>
<dbReference type="Proteomes" id="UP000028561">
    <property type="component" value="Segment"/>
</dbReference>
<organism evidence="1 2">
    <name type="scientific">Bacillus phage Riley</name>
    <dbReference type="NCBI Taxonomy" id="1486662"/>
    <lineage>
        <taxon>Viruses</taxon>
        <taxon>Duplodnaviria</taxon>
        <taxon>Heunggongvirae</taxon>
        <taxon>Uroviricota</taxon>
        <taxon>Caudoviricetes</taxon>
        <taxon>Herelleviridae</taxon>
        <taxon>Bastillevirinae</taxon>
        <taxon>Bequatrovirus</taxon>
        <taxon>Bequatrovirus riley</taxon>
    </lineage>
</organism>
<proteinExistence type="predicted"/>
<accession>A0A075LYL2</accession>
<dbReference type="EMBL" id="KJ489402">
    <property type="protein sequence ID" value="AIF71958.1"/>
    <property type="molecule type" value="Genomic_DNA"/>
</dbReference>
<keyword evidence="2" id="KW-1185">Reference proteome</keyword>
<dbReference type="RefSeq" id="YP_009055847.1">
    <property type="nucleotide sequence ID" value="NC_024788.1"/>
</dbReference>
<reference evidence="1 2" key="2">
    <citation type="journal article" date="2016" name="Virology (Lond)">
        <title>Genomic characterization and comparison of seven Myoviridae bacteriophage infecting Bacillus thuringiensis.</title>
        <authorList>
            <person name="Sauder A.B."/>
            <person name="Quinn M.R."/>
            <person name="Brouillette A."/>
            <person name="Caruso S."/>
            <person name="Cresawn S."/>
            <person name="Erill I."/>
            <person name="Lewis L."/>
            <person name="Loesser-Casey K."/>
            <person name="Pate M."/>
            <person name="Scott C."/>
            <person name="Stockwell S."/>
            <person name="Temple L."/>
        </authorList>
    </citation>
    <scope>NUCLEOTIDE SEQUENCE [LARGE SCALE GENOMIC DNA]</scope>
</reference>
<dbReference type="KEGG" id="vg:20283069"/>